<dbReference type="Proteomes" id="UP000266206">
    <property type="component" value="Unassembled WGS sequence"/>
</dbReference>
<dbReference type="RefSeq" id="WP_119515195.1">
    <property type="nucleotide sequence ID" value="NZ_NQYH01000001.1"/>
</dbReference>
<dbReference type="EMBL" id="NQYH01000001">
    <property type="protein sequence ID" value="RIY41968.1"/>
    <property type="molecule type" value="Genomic_DNA"/>
</dbReference>
<dbReference type="InterPro" id="IPR031875">
    <property type="entry name" value="RecA_dep_nuc"/>
</dbReference>
<comment type="caution">
    <text evidence="1">The sequence shown here is derived from an EMBL/GenBank/DDBJ whole genome shotgun (WGS) entry which is preliminary data.</text>
</comment>
<protein>
    <submittedName>
        <fullName evidence="1">Recombinase</fullName>
    </submittedName>
</protein>
<evidence type="ECO:0000313" key="1">
    <source>
        <dbReference type="EMBL" id="RIY41968.1"/>
    </source>
</evidence>
<dbReference type="OrthoDB" id="8966986at2"/>
<dbReference type="Gene3D" id="3.30.40.190">
    <property type="match status" value="1"/>
</dbReference>
<dbReference type="AlphaFoldDB" id="A0A3A1YXS5"/>
<proteinExistence type="predicted"/>
<name>A0A3A1YXS5_9BURK</name>
<evidence type="ECO:0000313" key="2">
    <source>
        <dbReference type="Proteomes" id="UP000266206"/>
    </source>
</evidence>
<organism evidence="1 2">
    <name type="scientific">Neopusillimonas maritima</name>
    <dbReference type="NCBI Taxonomy" id="2026239"/>
    <lineage>
        <taxon>Bacteria</taxon>
        <taxon>Pseudomonadati</taxon>
        <taxon>Pseudomonadota</taxon>
        <taxon>Betaproteobacteria</taxon>
        <taxon>Burkholderiales</taxon>
        <taxon>Alcaligenaceae</taxon>
        <taxon>Neopusillimonas</taxon>
    </lineage>
</organism>
<gene>
    <name evidence="1" type="ORF">CJP73_00540</name>
</gene>
<accession>A0A3A1YXS5</accession>
<dbReference type="Pfam" id="PF16786">
    <property type="entry name" value="RecA_dep_nuc"/>
    <property type="match status" value="1"/>
</dbReference>
<sequence>MKGKSATLAQKHYHGLLADLGCIACRKDGVHNPLVSIHHIDGRTKPAAHWLVLPLCSGHHQDGTGVQGLIAVHPWKGQFEAKYGPQRELLQYCIRILIDHGQLLPREALTAAAFEMEVA</sequence>
<reference evidence="1 2" key="1">
    <citation type="submission" date="2017-08" db="EMBL/GenBank/DDBJ databases">
        <title>Pusillimonas indicus sp. nov., a member of the family Alcaligenaceae isolated from surface seawater.</title>
        <authorList>
            <person name="Li J."/>
        </authorList>
    </citation>
    <scope>NUCLEOTIDE SEQUENCE [LARGE SCALE GENOMIC DNA]</scope>
    <source>
        <strain evidence="1 2">L52-1-41</strain>
    </source>
</reference>